<dbReference type="GO" id="GO:0046872">
    <property type="term" value="F:metal ion binding"/>
    <property type="evidence" value="ECO:0007669"/>
    <property type="project" value="UniProtKB-KW"/>
</dbReference>
<feature type="domain" description="Helicase ATP-binding" evidence="14">
    <location>
        <begin position="180"/>
        <end position="438"/>
    </location>
</feature>
<dbReference type="KEGG" id="bcoh:BC6307_06460"/>
<dbReference type="InterPro" id="IPR045028">
    <property type="entry name" value="DinG/Rad3-like"/>
</dbReference>
<keyword evidence="1" id="KW-0004">4Fe-4S</keyword>
<evidence type="ECO:0000256" key="9">
    <source>
        <dbReference type="ARBA" id="ARBA00023014"/>
    </source>
</evidence>
<evidence type="ECO:0000256" key="8">
    <source>
        <dbReference type="ARBA" id="ARBA00023004"/>
    </source>
</evidence>
<dbReference type="InterPro" id="IPR010614">
    <property type="entry name" value="RAD3-like_helicase_DEAD"/>
</dbReference>
<dbReference type="PANTHER" id="PTHR11472">
    <property type="entry name" value="DNA REPAIR DEAD HELICASE RAD3/XP-D SUBFAMILY MEMBER"/>
    <property type="match status" value="1"/>
</dbReference>
<dbReference type="GO" id="GO:0005524">
    <property type="term" value="F:ATP binding"/>
    <property type="evidence" value="ECO:0007669"/>
    <property type="project" value="UniProtKB-KW"/>
</dbReference>
<keyword evidence="2" id="KW-0479">Metal-binding</keyword>
<keyword evidence="4" id="KW-0227">DNA damage</keyword>
<evidence type="ECO:0000256" key="6">
    <source>
        <dbReference type="ARBA" id="ARBA00022806"/>
    </source>
</evidence>
<dbReference type="InterPro" id="IPR011604">
    <property type="entry name" value="PDDEXK-like_dom_sf"/>
</dbReference>
<dbReference type="GO" id="GO:0051539">
    <property type="term" value="F:4 iron, 4 sulfur cluster binding"/>
    <property type="evidence" value="ECO:0007669"/>
    <property type="project" value="UniProtKB-KW"/>
</dbReference>
<dbReference type="InterPro" id="IPR042493">
    <property type="entry name" value="XPD_DNA_FeS"/>
</dbReference>
<dbReference type="Gene3D" id="1.10.30.20">
    <property type="entry name" value="Bacterial XPD DNA helicase, FeS cluster domain"/>
    <property type="match status" value="1"/>
</dbReference>
<comment type="similarity">
    <text evidence="13">Belongs to the helicase family. DinG subfamily.</text>
</comment>
<keyword evidence="11" id="KW-0234">DNA repair</keyword>
<keyword evidence="5" id="KW-0378">Hydrolase</keyword>
<evidence type="ECO:0000256" key="4">
    <source>
        <dbReference type="ARBA" id="ARBA00022763"/>
    </source>
</evidence>
<keyword evidence="7" id="KW-0067">ATP-binding</keyword>
<dbReference type="Pfam" id="PF13307">
    <property type="entry name" value="Helicase_C_2"/>
    <property type="match status" value="1"/>
</dbReference>
<evidence type="ECO:0000256" key="12">
    <source>
        <dbReference type="ARBA" id="ARBA00023235"/>
    </source>
</evidence>
<evidence type="ECO:0000256" key="1">
    <source>
        <dbReference type="ARBA" id="ARBA00022485"/>
    </source>
</evidence>
<dbReference type="Gene3D" id="3.90.320.10">
    <property type="match status" value="1"/>
</dbReference>
<name>A0A223KNH1_9BACI</name>
<reference evidence="15 16" key="1">
    <citation type="submission" date="2016-12" db="EMBL/GenBank/DDBJ databases">
        <title>The whole genome sequencing and assembly of Bacillus cohnii DSM 6307T strain.</title>
        <authorList>
            <person name="Lee Y.-J."/>
            <person name="Yi H."/>
            <person name="Bahn Y.-S."/>
            <person name="Kim J.F."/>
            <person name="Lee D.-W."/>
        </authorList>
    </citation>
    <scope>NUCLEOTIDE SEQUENCE [LARGE SCALE GENOMIC DNA]</scope>
    <source>
        <strain evidence="15 16">DSM 6307</strain>
    </source>
</reference>
<dbReference type="Gene3D" id="3.40.50.300">
    <property type="entry name" value="P-loop containing nucleotide triphosphate hydrolases"/>
    <property type="match status" value="2"/>
</dbReference>
<gene>
    <name evidence="15" type="ORF">BC6307_06460</name>
</gene>
<dbReference type="Gene3D" id="1.10.275.40">
    <property type="match status" value="1"/>
</dbReference>
<evidence type="ECO:0000256" key="13">
    <source>
        <dbReference type="ARBA" id="ARBA00038058"/>
    </source>
</evidence>
<protein>
    <submittedName>
        <fullName evidence="15">ATP-dependent helicase</fullName>
    </submittedName>
</protein>
<dbReference type="InterPro" id="IPR006554">
    <property type="entry name" value="Helicase-like_DEXD_c2"/>
</dbReference>
<dbReference type="PROSITE" id="PS51193">
    <property type="entry name" value="HELICASE_ATP_BIND_2"/>
    <property type="match status" value="1"/>
</dbReference>
<dbReference type="GO" id="GO:0006281">
    <property type="term" value="P:DNA repair"/>
    <property type="evidence" value="ECO:0007669"/>
    <property type="project" value="UniProtKB-KW"/>
</dbReference>
<keyword evidence="8" id="KW-0408">Iron</keyword>
<evidence type="ECO:0000313" key="15">
    <source>
        <dbReference type="EMBL" id="AST90947.1"/>
    </source>
</evidence>
<dbReference type="GO" id="GO:0043139">
    <property type="term" value="F:5'-3' DNA helicase activity"/>
    <property type="evidence" value="ECO:0007669"/>
    <property type="project" value="UniProtKB-EC"/>
</dbReference>
<dbReference type="SUPFAM" id="SSF52540">
    <property type="entry name" value="P-loop containing nucleoside triphosphate hydrolases"/>
    <property type="match status" value="2"/>
</dbReference>
<evidence type="ECO:0000256" key="5">
    <source>
        <dbReference type="ARBA" id="ARBA00022801"/>
    </source>
</evidence>
<evidence type="ECO:0000256" key="10">
    <source>
        <dbReference type="ARBA" id="ARBA00023125"/>
    </source>
</evidence>
<keyword evidence="6 15" id="KW-0347">Helicase</keyword>
<dbReference type="STRING" id="1314751.GCA_001591425_02718"/>
<evidence type="ECO:0000259" key="14">
    <source>
        <dbReference type="PROSITE" id="PS51193"/>
    </source>
</evidence>
<dbReference type="InterPro" id="IPR014013">
    <property type="entry name" value="Helic_SF1/SF2_ATP-bd_DinG/Rad3"/>
</dbReference>
<dbReference type="PANTHER" id="PTHR11472:SF34">
    <property type="entry name" value="REGULATOR OF TELOMERE ELONGATION HELICASE 1"/>
    <property type="match status" value="1"/>
</dbReference>
<dbReference type="SMART" id="SM00488">
    <property type="entry name" value="DEXDc2"/>
    <property type="match status" value="1"/>
</dbReference>
<evidence type="ECO:0000256" key="2">
    <source>
        <dbReference type="ARBA" id="ARBA00022723"/>
    </source>
</evidence>
<sequence>MKINISVRSLVEYVFRSGSIETGFRTATTMTEGTKAHQKIQKTYGENDQKEVYVQTEFLYEDIVIQVDGRCDGLLVQEDGSVVIDEIKSTAHSLDYMTETSHPVHWAQAIFYGFIYAKDNELDSITIQLTYFQVHTEVKKQFQRSMSFKELTAYVEEVIITYGKYAKARKIHLTKRNETSKQLVFPFQEYRAGQRQLAGAVYKSIVDQKNLFARASTGIGKTISTIFPSIKAIGEEHVERIFYLTARTITRTAAEEAFQRLIDLGLHINVVTLTAKDKICFQEEMNCSKEHCPFSEGYYDRINEAVLDILTNEKLITRTIIEAYARKHSVCPFEYSLDVAYSADVVICDYNYIFDPKVSLKRLWDEQKKKTVLLIDEAHNLVDRGREMFSSSINKASFLQIKRDYTKMNDTLSKAAKLVNDYLLSVKKKETFQIKELDEEVVQLLETFIEEAEMVLIQQSDGNEILLETYFAAQSFVKISKLYDERFVTYVEVNKSEVTMKLFCLDPSELLQKTRKSFRSTIFFSATLSPTDYYQNLLGGRSEDYVMSIPSPFPRENAEIIIQPLSTKYHDRERTMGPMIQFMLEILSNRAGNFLVFFPSYAYMRAVYEQFIVTAPDVPTIIQDVGMSESERERFLESFQADNVERLVGFAVLGGIFSEGVDLVGERLQGVIIVGVGLPQIGVERDIIKDYFQFIGKNGFDYAYVYPGMNKVLQAGGRLIRSDSDTGTILLIDDRFLQRKYQSLLPLEWQHYTVRRT</sequence>
<evidence type="ECO:0000313" key="16">
    <source>
        <dbReference type="Proteomes" id="UP000215224"/>
    </source>
</evidence>
<keyword evidence="9" id="KW-0411">Iron-sulfur</keyword>
<dbReference type="RefSeq" id="WP_066417079.1">
    <property type="nucleotide sequence ID" value="NZ_CP018866.1"/>
</dbReference>
<dbReference type="SMART" id="SM00491">
    <property type="entry name" value="HELICc2"/>
    <property type="match status" value="1"/>
</dbReference>
<keyword evidence="16" id="KW-1185">Reference proteome</keyword>
<proteinExistence type="inferred from homology"/>
<accession>A0A223KNH1</accession>
<dbReference type="InterPro" id="IPR027417">
    <property type="entry name" value="P-loop_NTPase"/>
</dbReference>
<keyword evidence="3" id="KW-0547">Nucleotide-binding</keyword>
<organism evidence="15 16">
    <name type="scientific">Sutcliffiella cohnii</name>
    <dbReference type="NCBI Taxonomy" id="33932"/>
    <lineage>
        <taxon>Bacteria</taxon>
        <taxon>Bacillati</taxon>
        <taxon>Bacillota</taxon>
        <taxon>Bacilli</taxon>
        <taxon>Bacillales</taxon>
        <taxon>Bacillaceae</taxon>
        <taxon>Sutcliffiella</taxon>
    </lineage>
</organism>
<dbReference type="GO" id="GO:0016887">
    <property type="term" value="F:ATP hydrolysis activity"/>
    <property type="evidence" value="ECO:0007669"/>
    <property type="project" value="RHEA"/>
</dbReference>
<keyword evidence="12" id="KW-0413">Isomerase</keyword>
<evidence type="ECO:0000256" key="7">
    <source>
        <dbReference type="ARBA" id="ARBA00022840"/>
    </source>
</evidence>
<dbReference type="Proteomes" id="UP000215224">
    <property type="component" value="Chromosome"/>
</dbReference>
<keyword evidence="10" id="KW-0238">DNA-binding</keyword>
<dbReference type="Pfam" id="PF06733">
    <property type="entry name" value="DEAD_2"/>
    <property type="match status" value="1"/>
</dbReference>
<dbReference type="GO" id="GO:0003677">
    <property type="term" value="F:DNA binding"/>
    <property type="evidence" value="ECO:0007669"/>
    <property type="project" value="UniProtKB-KW"/>
</dbReference>
<evidence type="ECO:0000256" key="3">
    <source>
        <dbReference type="ARBA" id="ARBA00022741"/>
    </source>
</evidence>
<dbReference type="InterPro" id="IPR006555">
    <property type="entry name" value="ATP-dep_Helicase_C"/>
</dbReference>
<evidence type="ECO:0000256" key="11">
    <source>
        <dbReference type="ARBA" id="ARBA00023204"/>
    </source>
</evidence>
<dbReference type="AlphaFoldDB" id="A0A223KNH1"/>
<dbReference type="EMBL" id="CP018866">
    <property type="protein sequence ID" value="AST90947.1"/>
    <property type="molecule type" value="Genomic_DNA"/>
</dbReference>